<dbReference type="EMBL" id="SJPE01000020">
    <property type="protein sequence ID" value="TBX65160.1"/>
    <property type="molecule type" value="Genomic_DNA"/>
</dbReference>
<dbReference type="Pfam" id="PF18962">
    <property type="entry name" value="Por_Secre_tail"/>
    <property type="match status" value="1"/>
</dbReference>
<evidence type="ECO:0000313" key="5">
    <source>
        <dbReference type="EMBL" id="TBX65160.1"/>
    </source>
</evidence>
<keyword evidence="6" id="KW-1185">Reference proteome</keyword>
<dbReference type="NCBIfam" id="TIGR04183">
    <property type="entry name" value="Por_Secre_tail"/>
    <property type="match status" value="1"/>
</dbReference>
<evidence type="ECO:0000256" key="1">
    <source>
        <dbReference type="ARBA" id="ARBA00022729"/>
    </source>
</evidence>
<feature type="domain" description="Pyrrolo-quinoline quinone repeat" evidence="3">
    <location>
        <begin position="250"/>
        <end position="436"/>
    </location>
</feature>
<dbReference type="Proteomes" id="UP000293300">
    <property type="component" value="Unassembled WGS sequence"/>
</dbReference>
<reference evidence="5 6" key="1">
    <citation type="submission" date="2019-02" db="EMBL/GenBank/DDBJ databases">
        <title>Flavobacterium sp. RD-2-33 isolated from forest soil.</title>
        <authorList>
            <person name="Chaudhary D.K."/>
        </authorList>
    </citation>
    <scope>NUCLEOTIDE SEQUENCE [LARGE SCALE GENOMIC DNA]</scope>
    <source>
        <strain evidence="5 6">RD-2-33</strain>
    </source>
</reference>
<feature type="signal peptide" evidence="2">
    <location>
        <begin position="1"/>
        <end position="20"/>
    </location>
</feature>
<protein>
    <submittedName>
        <fullName evidence="5">T9SS type A sorting domain-containing protein</fullName>
    </submittedName>
</protein>
<sequence length="555" mass="61831">MKKVILLATALLLTSKTITAQTSRTPDWTHNIDITNSDQATDIWVNPEGETYAFARIVNYNGQLDALVITKTNNQGQEVWRRFLYAVSADWQLFANAVTGDENGNVYFMYNEKTRYTDSNRNRIAIRKYSPAGDVIWSQYLTDSVENRTEEAQRRVLEYKNGALYLLGSMYDENLWTTQDADGILYKVAANNGSVIFRKVYNSQYSSDDMLKDIAVNDNGEIWAIGRSRGYAYSGNIYSNYDSVALKWDASGNLQWERRLNGTGNAEDFGINLTVDAAGNCYTSSQLKRLSINALQVVIEKLSPTGTVLWSTASVSSSTGYTTKQPIKVLPNGNVVFATSNADGINLIALSADNGAQLWATNFNRNNLGAQNRQSDLAVDHNGNIYITGSSRDNTPYGDGIDMTTLKYSANGQFLWYSHITFGNYATAGDFGDVVKWNPANESVYVVGSVQDANFNSNYLIAKYGESALDVPSLNQSQVHLYPNPTRDLLNIKLPSSENLAFALYDVNGRLIRQWQPDQQADGHHQIDLSDLIHGVYVLKVNANDYNFSHKVIKS</sequence>
<evidence type="ECO:0000259" key="3">
    <source>
        <dbReference type="Pfam" id="PF13360"/>
    </source>
</evidence>
<evidence type="ECO:0000313" key="6">
    <source>
        <dbReference type="Proteomes" id="UP000293300"/>
    </source>
</evidence>
<organism evidence="5 6">
    <name type="scientific">Flavobacterium silvisoli</name>
    <dbReference type="NCBI Taxonomy" id="2529433"/>
    <lineage>
        <taxon>Bacteria</taxon>
        <taxon>Pseudomonadati</taxon>
        <taxon>Bacteroidota</taxon>
        <taxon>Flavobacteriia</taxon>
        <taxon>Flavobacteriales</taxon>
        <taxon>Flavobacteriaceae</taxon>
        <taxon>Flavobacterium</taxon>
    </lineage>
</organism>
<keyword evidence="1 2" id="KW-0732">Signal</keyword>
<gene>
    <name evidence="5" type="ORF">EZL74_12270</name>
</gene>
<comment type="caution">
    <text evidence="5">The sequence shown here is derived from an EMBL/GenBank/DDBJ whole genome shotgun (WGS) entry which is preliminary data.</text>
</comment>
<evidence type="ECO:0000259" key="4">
    <source>
        <dbReference type="Pfam" id="PF18962"/>
    </source>
</evidence>
<proteinExistence type="predicted"/>
<dbReference type="SUPFAM" id="SSF50998">
    <property type="entry name" value="Quinoprotein alcohol dehydrogenase-like"/>
    <property type="match status" value="1"/>
</dbReference>
<evidence type="ECO:0000256" key="2">
    <source>
        <dbReference type="SAM" id="SignalP"/>
    </source>
</evidence>
<dbReference type="OrthoDB" id="9811934at2"/>
<name>A0A4Q9YTE1_9FLAO</name>
<dbReference type="RefSeq" id="WP_131476933.1">
    <property type="nucleotide sequence ID" value="NZ_SJPE01000020.1"/>
</dbReference>
<dbReference type="AlphaFoldDB" id="A0A4Q9YTE1"/>
<dbReference type="InterPro" id="IPR026444">
    <property type="entry name" value="Secre_tail"/>
</dbReference>
<feature type="chain" id="PRO_5020284809" evidence="2">
    <location>
        <begin position="21"/>
        <end position="555"/>
    </location>
</feature>
<dbReference type="InterPro" id="IPR002372">
    <property type="entry name" value="PQQ_rpt_dom"/>
</dbReference>
<dbReference type="Pfam" id="PF13360">
    <property type="entry name" value="PQQ_2"/>
    <property type="match status" value="1"/>
</dbReference>
<feature type="domain" description="Secretion system C-terminal sorting" evidence="4">
    <location>
        <begin position="481"/>
        <end position="553"/>
    </location>
</feature>
<dbReference type="InterPro" id="IPR011047">
    <property type="entry name" value="Quinoprotein_ADH-like_sf"/>
</dbReference>
<accession>A0A4Q9YTE1</accession>